<dbReference type="GO" id="GO:0016020">
    <property type="term" value="C:membrane"/>
    <property type="evidence" value="ECO:0007669"/>
    <property type="project" value="UniProtKB-SubCell"/>
</dbReference>
<dbReference type="Proteomes" id="UP001201812">
    <property type="component" value="Unassembled WGS sequence"/>
</dbReference>
<comment type="caution">
    <text evidence="7">The sequence shown here is derived from an EMBL/GenBank/DDBJ whole genome shotgun (WGS) entry which is preliminary data.</text>
</comment>
<gene>
    <name evidence="7" type="ORF">DdX_00042</name>
</gene>
<keyword evidence="2 5" id="KW-0812">Transmembrane</keyword>
<reference evidence="7" key="1">
    <citation type="submission" date="2022-01" db="EMBL/GenBank/DDBJ databases">
        <title>Genome Sequence Resource for Two Populations of Ditylenchus destructor, the Migratory Endoparasitic Phytonematode.</title>
        <authorList>
            <person name="Zhang H."/>
            <person name="Lin R."/>
            <person name="Xie B."/>
        </authorList>
    </citation>
    <scope>NUCLEOTIDE SEQUENCE</scope>
    <source>
        <strain evidence="7">BazhouSP</strain>
    </source>
</reference>
<evidence type="ECO:0000256" key="1">
    <source>
        <dbReference type="ARBA" id="ARBA00004370"/>
    </source>
</evidence>
<evidence type="ECO:0000259" key="6">
    <source>
        <dbReference type="PROSITE" id="PS50262"/>
    </source>
</evidence>
<sequence>MANFSYDEAYPHPLFFETYKQRGHVFEFFAVLIPNYIPAPFCFLFNFNLIYITYKNRHMHNPINILLAILCLSNAIYKMNDVPSFVNIVTATNFVPLLNCFYYQFIPLYGLLSMYQYTCVIAVDRTLLLIFPLWRVFI</sequence>
<dbReference type="AlphaFoldDB" id="A0AAD4NEC0"/>
<protein>
    <submittedName>
        <fullName evidence="7">Serpentine type 7TM GPCR chemoreceptor srsx domain-containing protein</fullName>
    </submittedName>
</protein>
<dbReference type="Gene3D" id="1.20.1070.10">
    <property type="entry name" value="Rhodopsin 7-helix transmembrane proteins"/>
    <property type="match status" value="1"/>
</dbReference>
<dbReference type="InterPro" id="IPR019424">
    <property type="entry name" value="7TM_GPCR_Srsx"/>
</dbReference>
<evidence type="ECO:0000256" key="3">
    <source>
        <dbReference type="ARBA" id="ARBA00022989"/>
    </source>
</evidence>
<organism evidence="7 8">
    <name type="scientific">Ditylenchus destructor</name>
    <dbReference type="NCBI Taxonomy" id="166010"/>
    <lineage>
        <taxon>Eukaryota</taxon>
        <taxon>Metazoa</taxon>
        <taxon>Ecdysozoa</taxon>
        <taxon>Nematoda</taxon>
        <taxon>Chromadorea</taxon>
        <taxon>Rhabditida</taxon>
        <taxon>Tylenchina</taxon>
        <taxon>Tylenchomorpha</taxon>
        <taxon>Sphaerularioidea</taxon>
        <taxon>Anguinidae</taxon>
        <taxon>Anguininae</taxon>
        <taxon>Ditylenchus</taxon>
    </lineage>
</organism>
<dbReference type="SUPFAM" id="SSF81321">
    <property type="entry name" value="Family A G protein-coupled receptor-like"/>
    <property type="match status" value="1"/>
</dbReference>
<feature type="transmembrane region" description="Helical" evidence="5">
    <location>
        <begin position="28"/>
        <end position="51"/>
    </location>
</feature>
<dbReference type="Pfam" id="PF10320">
    <property type="entry name" value="7TM_GPCR_Srsx"/>
    <property type="match status" value="1"/>
</dbReference>
<accession>A0AAD4NEC0</accession>
<evidence type="ECO:0000256" key="5">
    <source>
        <dbReference type="SAM" id="Phobius"/>
    </source>
</evidence>
<evidence type="ECO:0000256" key="2">
    <source>
        <dbReference type="ARBA" id="ARBA00022692"/>
    </source>
</evidence>
<proteinExistence type="predicted"/>
<comment type="subcellular location">
    <subcellularLocation>
        <location evidence="1">Membrane</location>
    </subcellularLocation>
</comment>
<keyword evidence="8" id="KW-1185">Reference proteome</keyword>
<keyword evidence="4 5" id="KW-0472">Membrane</keyword>
<dbReference type="EMBL" id="JAKKPZ010000001">
    <property type="protein sequence ID" value="KAI1727901.1"/>
    <property type="molecule type" value="Genomic_DNA"/>
</dbReference>
<feature type="transmembrane region" description="Helical" evidence="5">
    <location>
        <begin position="85"/>
        <end position="105"/>
    </location>
</feature>
<name>A0AAD4NEC0_9BILA</name>
<evidence type="ECO:0000256" key="4">
    <source>
        <dbReference type="ARBA" id="ARBA00023136"/>
    </source>
</evidence>
<dbReference type="PROSITE" id="PS50262">
    <property type="entry name" value="G_PROTEIN_RECEP_F1_2"/>
    <property type="match status" value="1"/>
</dbReference>
<dbReference type="InterPro" id="IPR017452">
    <property type="entry name" value="GPCR_Rhodpsn_7TM"/>
</dbReference>
<keyword evidence="3 5" id="KW-1133">Transmembrane helix</keyword>
<evidence type="ECO:0000313" key="7">
    <source>
        <dbReference type="EMBL" id="KAI1727901.1"/>
    </source>
</evidence>
<feature type="domain" description="G-protein coupled receptors family 1 profile" evidence="6">
    <location>
        <begin position="45"/>
        <end position="138"/>
    </location>
</feature>
<evidence type="ECO:0000313" key="8">
    <source>
        <dbReference type="Proteomes" id="UP001201812"/>
    </source>
</evidence>